<proteinExistence type="predicted"/>
<evidence type="ECO:0000313" key="1">
    <source>
        <dbReference type="EMBL" id="QEZ68471.1"/>
    </source>
</evidence>
<dbReference type="RefSeq" id="WP_150886230.1">
    <property type="nucleotide sequence ID" value="NZ_CP032452.1"/>
</dbReference>
<reference evidence="1 2" key="1">
    <citation type="submission" date="2018-09" db="EMBL/GenBank/DDBJ databases">
        <title>A clostridial neurotoxin that targets Anopheles mosquitoes.</title>
        <authorList>
            <person name="Contreras E."/>
            <person name="Masuyer G."/>
            <person name="Qureshi N."/>
            <person name="Chawla S."/>
            <person name="Lim H.L."/>
            <person name="Chen J."/>
            <person name="Stenmark P."/>
            <person name="Gill S."/>
        </authorList>
    </citation>
    <scope>NUCLEOTIDE SEQUENCE [LARGE SCALE GENOMIC DNA]</scope>
    <source>
        <strain evidence="1 2">Cbm</strain>
    </source>
</reference>
<name>A0A5P3XES0_PARBF</name>
<organism evidence="1 2">
    <name type="scientific">Paraclostridium bifermentans</name>
    <name type="common">Clostridium bifermentans</name>
    <dbReference type="NCBI Taxonomy" id="1490"/>
    <lineage>
        <taxon>Bacteria</taxon>
        <taxon>Bacillati</taxon>
        <taxon>Bacillota</taxon>
        <taxon>Clostridia</taxon>
        <taxon>Peptostreptococcales</taxon>
        <taxon>Peptostreptococcaceae</taxon>
        <taxon>Paraclostridium</taxon>
    </lineage>
</organism>
<accession>A0A5P3XES0</accession>
<gene>
    <name evidence="1" type="ORF">D4A35_05770</name>
</gene>
<sequence length="60" mass="7092">MKKFEYKFIQLYAQDGINKKLASKNRAEALEELFNPLGREGWELVHIHLMEGLAVFKREI</sequence>
<dbReference type="InterPro" id="IPR025234">
    <property type="entry name" value="YjzH-like"/>
</dbReference>
<dbReference type="Pfam" id="PF13783">
    <property type="entry name" value="DUF4177"/>
    <property type="match status" value="1"/>
</dbReference>
<dbReference type="AlphaFoldDB" id="A0A5P3XES0"/>
<dbReference type="Proteomes" id="UP000326961">
    <property type="component" value="Chromosome"/>
</dbReference>
<dbReference type="EMBL" id="CP032452">
    <property type="protein sequence ID" value="QEZ68471.1"/>
    <property type="molecule type" value="Genomic_DNA"/>
</dbReference>
<evidence type="ECO:0000313" key="2">
    <source>
        <dbReference type="Proteomes" id="UP000326961"/>
    </source>
</evidence>
<protein>
    <submittedName>
        <fullName evidence="1">DUF4177 domain-containing protein</fullName>
    </submittedName>
</protein>